<dbReference type="GO" id="GO:0008757">
    <property type="term" value="F:S-adenosylmethionine-dependent methyltransferase activity"/>
    <property type="evidence" value="ECO:0007669"/>
    <property type="project" value="InterPro"/>
</dbReference>
<dbReference type="InterPro" id="IPR013216">
    <property type="entry name" value="Methyltransf_11"/>
</dbReference>
<dbReference type="InterPro" id="IPR029063">
    <property type="entry name" value="SAM-dependent_MTases_sf"/>
</dbReference>
<dbReference type="SUPFAM" id="SSF53335">
    <property type="entry name" value="S-adenosyl-L-methionine-dependent methyltransferases"/>
    <property type="match status" value="1"/>
</dbReference>
<dbReference type="EMBL" id="MGGW01000009">
    <property type="protein sequence ID" value="OGM54793.1"/>
    <property type="molecule type" value="Genomic_DNA"/>
</dbReference>
<dbReference type="Proteomes" id="UP000178603">
    <property type="component" value="Unassembled WGS sequence"/>
</dbReference>
<dbReference type="Gene3D" id="3.40.50.150">
    <property type="entry name" value="Vaccinia Virus protein VP39"/>
    <property type="match status" value="1"/>
</dbReference>
<dbReference type="Pfam" id="PF08241">
    <property type="entry name" value="Methyltransf_11"/>
    <property type="match status" value="1"/>
</dbReference>
<evidence type="ECO:0000259" key="1">
    <source>
        <dbReference type="Pfam" id="PF08241"/>
    </source>
</evidence>
<proteinExistence type="predicted"/>
<gene>
    <name evidence="2" type="ORF">A3E44_01390</name>
</gene>
<evidence type="ECO:0000313" key="3">
    <source>
        <dbReference type="Proteomes" id="UP000178603"/>
    </source>
</evidence>
<name>A0A1F8ASR6_9BACT</name>
<protein>
    <recommendedName>
        <fullName evidence="1">Methyltransferase type 11 domain-containing protein</fullName>
    </recommendedName>
</protein>
<dbReference type="CDD" id="cd02440">
    <property type="entry name" value="AdoMet_MTases"/>
    <property type="match status" value="1"/>
</dbReference>
<dbReference type="PANTHER" id="PTHR43861:SF6">
    <property type="entry name" value="METHYLTRANSFERASE TYPE 11"/>
    <property type="match status" value="1"/>
</dbReference>
<dbReference type="AlphaFoldDB" id="A0A1F8ASR6"/>
<feature type="domain" description="Methyltransferase type 11" evidence="1">
    <location>
        <begin position="42"/>
        <end position="133"/>
    </location>
</feature>
<dbReference type="PANTHER" id="PTHR43861">
    <property type="entry name" value="TRANS-ACONITATE 2-METHYLTRANSFERASE-RELATED"/>
    <property type="match status" value="1"/>
</dbReference>
<organism evidence="2 3">
    <name type="scientific">Candidatus Woesebacteria bacterium RIFCSPHIGHO2_12_FULL_41_24</name>
    <dbReference type="NCBI Taxonomy" id="1802510"/>
    <lineage>
        <taxon>Bacteria</taxon>
        <taxon>Candidatus Woeseibacteriota</taxon>
    </lineage>
</organism>
<evidence type="ECO:0000313" key="2">
    <source>
        <dbReference type="EMBL" id="OGM54793.1"/>
    </source>
</evidence>
<sequence length="261" mass="29621">MIFDNQAKIWGGSIVGLGPSFLGYLRLKYCLDALRCTQGNILDVGCGGGGFAASVKTYRPDLNIYAIDVNKRAVFSASKKFPEVHFKTASVYTLPYLKQYFDAVIGEDVLEHLDDPQKALKEIHRVLKPRGVFHVFVPLEGEWYTLHNLLYKFGWKAKERLAGHVQQFKIQNLKLKIEKFGFKVLSVKYSVHLFGQIIDVGYFSFLSLFKQYLNIGLEEKLESWPSVLRLAKNLLTVAVNYESILFQKIPGAGVHITVVKK</sequence>
<reference evidence="2 3" key="1">
    <citation type="journal article" date="2016" name="Nat. Commun.">
        <title>Thousands of microbial genomes shed light on interconnected biogeochemical processes in an aquifer system.</title>
        <authorList>
            <person name="Anantharaman K."/>
            <person name="Brown C.T."/>
            <person name="Hug L.A."/>
            <person name="Sharon I."/>
            <person name="Castelle C.J."/>
            <person name="Probst A.J."/>
            <person name="Thomas B.C."/>
            <person name="Singh A."/>
            <person name="Wilkins M.J."/>
            <person name="Karaoz U."/>
            <person name="Brodie E.L."/>
            <person name="Williams K.H."/>
            <person name="Hubbard S.S."/>
            <person name="Banfield J.F."/>
        </authorList>
    </citation>
    <scope>NUCLEOTIDE SEQUENCE [LARGE SCALE GENOMIC DNA]</scope>
</reference>
<comment type="caution">
    <text evidence="2">The sequence shown here is derived from an EMBL/GenBank/DDBJ whole genome shotgun (WGS) entry which is preliminary data.</text>
</comment>
<accession>A0A1F8ASR6</accession>